<evidence type="ECO:0000313" key="1">
    <source>
        <dbReference type="EMBL" id="MDJ1183220.1"/>
    </source>
</evidence>
<keyword evidence="2" id="KW-1185">Reference proteome</keyword>
<comment type="caution">
    <text evidence="1">The sequence shown here is derived from an EMBL/GenBank/DDBJ whole genome shotgun (WGS) entry which is preliminary data.</text>
</comment>
<accession>A0ABT7BVK9</accession>
<reference evidence="1 2" key="1">
    <citation type="submission" date="2023-01" db="EMBL/GenBank/DDBJ databases">
        <title>Novel diversity within Roseofilum (Cyanobacteria; Desertifilaceae) from marine benthic mats with descriptions of four novel species.</title>
        <authorList>
            <person name="Wang Y."/>
            <person name="Berthold D.E."/>
            <person name="Hu J."/>
            <person name="Lefler F.W."/>
            <person name="Laughinghouse H.D. IV."/>
        </authorList>
    </citation>
    <scope>NUCLEOTIDE SEQUENCE [LARGE SCALE GENOMIC DNA]</scope>
    <source>
        <strain evidence="1 2">BLCC-M143</strain>
    </source>
</reference>
<evidence type="ECO:0000313" key="2">
    <source>
        <dbReference type="Proteomes" id="UP001232992"/>
    </source>
</evidence>
<gene>
    <name evidence="1" type="ORF">PMH09_08425</name>
</gene>
<organism evidence="1 2">
    <name type="scientific">Roseofilum casamattae BLCC-M143</name>
    <dbReference type="NCBI Taxonomy" id="3022442"/>
    <lineage>
        <taxon>Bacteria</taxon>
        <taxon>Bacillati</taxon>
        <taxon>Cyanobacteriota</taxon>
        <taxon>Cyanophyceae</taxon>
        <taxon>Desertifilales</taxon>
        <taxon>Desertifilaceae</taxon>
        <taxon>Roseofilum</taxon>
        <taxon>Roseofilum casamattae</taxon>
    </lineage>
</organism>
<dbReference type="RefSeq" id="WP_283757875.1">
    <property type="nucleotide sequence ID" value="NZ_JAQOSQ010000006.1"/>
</dbReference>
<dbReference type="EMBL" id="JAQOSQ010000006">
    <property type="protein sequence ID" value="MDJ1183220.1"/>
    <property type="molecule type" value="Genomic_DNA"/>
</dbReference>
<proteinExistence type="predicted"/>
<dbReference type="Proteomes" id="UP001232992">
    <property type="component" value="Unassembled WGS sequence"/>
</dbReference>
<name>A0ABT7BVK9_9CYAN</name>
<sequence length="126" mass="15067">MNPFPDLHELIRFFEVEPEPTDDNIPCFYDGLTFQNNFGDDRIRVDIVPSYGEIDFDWTKNNIPIASLQLREIEALILRNEWNPETNERTIETLVATFRDKTRYLDFGLRLQPHIQIRWGNKYSYL</sequence>
<protein>
    <submittedName>
        <fullName evidence="1">Uncharacterized protein</fullName>
    </submittedName>
</protein>